<dbReference type="Pfam" id="PF03358">
    <property type="entry name" value="FMN_red"/>
    <property type="match status" value="1"/>
</dbReference>
<accession>A0A2N8T927</accession>
<keyword evidence="1" id="KW-0285">Flavoprotein</keyword>
<dbReference type="Proteomes" id="UP000236023">
    <property type="component" value="Unassembled WGS sequence"/>
</dbReference>
<keyword evidence="1" id="KW-0288">FMN</keyword>
<dbReference type="InterPro" id="IPR005025">
    <property type="entry name" value="FMN_Rdtase-like_dom"/>
</dbReference>
<dbReference type="EMBL" id="POUT01000001">
    <property type="protein sequence ID" value="PNG11229.1"/>
    <property type="molecule type" value="Genomic_DNA"/>
</dbReference>
<sequence>MSLSVFALNCTLKPSPNDSSCELLLRQALGAFAERGVYGELLRAADFNIKPGVSSDEGDGDDWPLLRSKILAADIFLLGTPIWLGHPSSVCQRVLERLDALLGETDDVGRMLSYGTVAGVAVVGNEDGAHHVSAQIFQGLNDLGFSLAPNAVTYWVGEAMQGTDYKDLPQPPEKVAQTTQTLARNSIHLARLLKASQYPGEA</sequence>
<dbReference type="GO" id="GO:0016655">
    <property type="term" value="F:oxidoreductase activity, acting on NAD(P)H, quinone or similar compound as acceptor"/>
    <property type="evidence" value="ECO:0007669"/>
    <property type="project" value="UniProtKB-ARBA"/>
</dbReference>
<evidence type="ECO:0000313" key="4">
    <source>
        <dbReference type="Proteomes" id="UP000236023"/>
    </source>
</evidence>
<dbReference type="InterPro" id="IPR029039">
    <property type="entry name" value="Flavoprotein-like_sf"/>
</dbReference>
<feature type="domain" description="NADPH-dependent FMN reductase-like" evidence="2">
    <location>
        <begin position="6"/>
        <end position="150"/>
    </location>
</feature>
<organism evidence="3 4">
    <name type="scientific">Stutzerimonas stutzeri</name>
    <name type="common">Pseudomonas stutzeri</name>
    <dbReference type="NCBI Taxonomy" id="316"/>
    <lineage>
        <taxon>Bacteria</taxon>
        <taxon>Pseudomonadati</taxon>
        <taxon>Pseudomonadota</taxon>
        <taxon>Gammaproteobacteria</taxon>
        <taxon>Pseudomonadales</taxon>
        <taxon>Pseudomonadaceae</taxon>
        <taxon>Stutzerimonas</taxon>
    </lineage>
</organism>
<reference evidence="3 4" key="1">
    <citation type="submission" date="2018-01" db="EMBL/GenBank/DDBJ databases">
        <title>Denitrification phenotypes of diverse strains of Pseudomonas stutzeri.</title>
        <authorList>
            <person name="Milligan D.A."/>
            <person name="Bergaust L."/>
            <person name="Bakken L.R."/>
            <person name="Frostegard A."/>
        </authorList>
    </citation>
    <scope>NUCLEOTIDE SEQUENCE [LARGE SCALE GENOMIC DNA]</scope>
    <source>
        <strain evidence="3 4">24a75</strain>
    </source>
</reference>
<evidence type="ECO:0000256" key="1">
    <source>
        <dbReference type="ARBA" id="ARBA00022643"/>
    </source>
</evidence>
<dbReference type="AlphaFoldDB" id="A0A2N8T927"/>
<proteinExistence type="predicted"/>
<comment type="caution">
    <text evidence="3">The sequence shown here is derived from an EMBL/GenBank/DDBJ whole genome shotgun (WGS) entry which is preliminary data.</text>
</comment>
<evidence type="ECO:0000259" key="2">
    <source>
        <dbReference type="Pfam" id="PF03358"/>
    </source>
</evidence>
<dbReference type="RefSeq" id="WP_102892970.1">
    <property type="nucleotide sequence ID" value="NZ_JAMOHU010000014.1"/>
</dbReference>
<protein>
    <submittedName>
        <fullName evidence="3">NADPH-dependent oxidoreductase</fullName>
    </submittedName>
</protein>
<gene>
    <name evidence="3" type="ORF">CXK94_01230</name>
</gene>
<name>A0A2N8T927_STUST</name>
<evidence type="ECO:0000313" key="3">
    <source>
        <dbReference type="EMBL" id="PNG11229.1"/>
    </source>
</evidence>
<dbReference type="SUPFAM" id="SSF52218">
    <property type="entry name" value="Flavoproteins"/>
    <property type="match status" value="1"/>
</dbReference>
<dbReference type="Gene3D" id="3.40.50.360">
    <property type="match status" value="1"/>
</dbReference>